<keyword evidence="4" id="KW-1185">Reference proteome</keyword>
<feature type="compositionally biased region" description="Basic and acidic residues" evidence="1">
    <location>
        <begin position="187"/>
        <end position="201"/>
    </location>
</feature>
<dbReference type="OrthoDB" id="3245306at2759"/>
<feature type="transmembrane region" description="Helical" evidence="2">
    <location>
        <begin position="873"/>
        <end position="896"/>
    </location>
</feature>
<evidence type="ECO:0000256" key="2">
    <source>
        <dbReference type="SAM" id="Phobius"/>
    </source>
</evidence>
<keyword evidence="2" id="KW-0472">Membrane</keyword>
<keyword evidence="2" id="KW-0812">Transmembrane</keyword>
<protein>
    <submittedName>
        <fullName evidence="3">Uncharacterized protein</fullName>
    </submittedName>
</protein>
<feature type="compositionally biased region" description="Polar residues" evidence="1">
    <location>
        <begin position="1"/>
        <end position="13"/>
    </location>
</feature>
<dbReference type="EMBL" id="ML210295">
    <property type="protein sequence ID" value="TFK20580.1"/>
    <property type="molecule type" value="Genomic_DNA"/>
</dbReference>
<evidence type="ECO:0000256" key="1">
    <source>
        <dbReference type="SAM" id="MobiDB-lite"/>
    </source>
</evidence>
<feature type="transmembrane region" description="Helical" evidence="2">
    <location>
        <begin position="747"/>
        <end position="772"/>
    </location>
</feature>
<dbReference type="AlphaFoldDB" id="A0A5C3KK30"/>
<reference evidence="3 4" key="1">
    <citation type="journal article" date="2019" name="Nat. Ecol. Evol.">
        <title>Megaphylogeny resolves global patterns of mushroom evolution.</title>
        <authorList>
            <person name="Varga T."/>
            <person name="Krizsan K."/>
            <person name="Foldi C."/>
            <person name="Dima B."/>
            <person name="Sanchez-Garcia M."/>
            <person name="Sanchez-Ramirez S."/>
            <person name="Szollosi G.J."/>
            <person name="Szarkandi J.G."/>
            <person name="Papp V."/>
            <person name="Albert L."/>
            <person name="Andreopoulos W."/>
            <person name="Angelini C."/>
            <person name="Antonin V."/>
            <person name="Barry K.W."/>
            <person name="Bougher N.L."/>
            <person name="Buchanan P."/>
            <person name="Buyck B."/>
            <person name="Bense V."/>
            <person name="Catcheside P."/>
            <person name="Chovatia M."/>
            <person name="Cooper J."/>
            <person name="Damon W."/>
            <person name="Desjardin D."/>
            <person name="Finy P."/>
            <person name="Geml J."/>
            <person name="Haridas S."/>
            <person name="Hughes K."/>
            <person name="Justo A."/>
            <person name="Karasinski D."/>
            <person name="Kautmanova I."/>
            <person name="Kiss B."/>
            <person name="Kocsube S."/>
            <person name="Kotiranta H."/>
            <person name="LaButti K.M."/>
            <person name="Lechner B.E."/>
            <person name="Liimatainen K."/>
            <person name="Lipzen A."/>
            <person name="Lukacs Z."/>
            <person name="Mihaltcheva S."/>
            <person name="Morgado L.N."/>
            <person name="Niskanen T."/>
            <person name="Noordeloos M.E."/>
            <person name="Ohm R.A."/>
            <person name="Ortiz-Santana B."/>
            <person name="Ovrebo C."/>
            <person name="Racz N."/>
            <person name="Riley R."/>
            <person name="Savchenko A."/>
            <person name="Shiryaev A."/>
            <person name="Soop K."/>
            <person name="Spirin V."/>
            <person name="Szebenyi C."/>
            <person name="Tomsovsky M."/>
            <person name="Tulloss R.E."/>
            <person name="Uehling J."/>
            <person name="Grigoriev I.V."/>
            <person name="Vagvolgyi C."/>
            <person name="Papp T."/>
            <person name="Martin F.M."/>
            <person name="Miettinen O."/>
            <person name="Hibbett D.S."/>
            <person name="Nagy L.G."/>
        </authorList>
    </citation>
    <scope>NUCLEOTIDE SEQUENCE [LARGE SCALE GENOMIC DNA]</scope>
    <source>
        <strain evidence="3 4">CBS 121175</strain>
    </source>
</reference>
<feature type="region of interest" description="Disordered" evidence="1">
    <location>
        <begin position="1"/>
        <end position="201"/>
    </location>
</feature>
<feature type="compositionally biased region" description="Polar residues" evidence="1">
    <location>
        <begin position="148"/>
        <end position="162"/>
    </location>
</feature>
<evidence type="ECO:0000313" key="4">
    <source>
        <dbReference type="Proteomes" id="UP000307440"/>
    </source>
</evidence>
<feature type="transmembrane region" description="Helical" evidence="2">
    <location>
        <begin position="708"/>
        <end position="726"/>
    </location>
</feature>
<feature type="transmembrane region" description="Helical" evidence="2">
    <location>
        <begin position="784"/>
        <end position="804"/>
    </location>
</feature>
<accession>A0A5C3KK30</accession>
<name>A0A5C3KK30_COPMA</name>
<keyword evidence="2" id="KW-1133">Transmembrane helix</keyword>
<sequence>MSTPASPGKTNRWSRMGAAVRRSTSLLAPSRPTTPGNNQERDSDSTSITKQKVDTSPAVLAPPHLASAMHSVSPISESPQREAQAIEESAPLGPSPLARDASGQPSSHANQPASDADVASPQDYVPPPLIDSKAGNPGAFTDEPDSLPQPQVAQDPFASSSRVDLGQYDGNNQGAQIMDEPEEYVEEPSRLEEPTPQVEEPRSFFDKPVVSDYDDDENTDFAAAVEHRAAISPPVISESPKFVPQVIAPQVENVDSYDLPMPLPSHHEADSATAPIKAEPVYSAPAFDYNLGHEVWGGKVDHAVASRGMLVPSQARNGNASLHHTTVPVDRAPSNDPFLVSAPPKLAISRSHHDNIHMPKPQLTPQHEQPPVLSHEDATGTVIMPLPAFQDVIPTRSDLRTIHPKASTSSFMFDRAPAHTDETQPLLAAGSSKNLYTQPVPNIIDISHSTNGHANGNRTSWVPDISGSTGSRLHELGWLEYHLPDGTFYYVHPTKRITTDLNLRQDKSLSDVTNFLENSSTGFGGGSRFSNGKEGPGIEVWLRDLGSAKKGFVPVKCYVDHHSRTVTVDRVEETGRGSRKVIEEDQLDMEFRYWSFMEAHPAHTTLPAKAKAEAMDVLTWAWTDRLLPSHRAIPAPFTQDECQELMTLIRNFNGDHDDHGIQNRVVSRLLLRVALWRQKYFRPNKPLPKDVSSDRLHLPTLRRPLRRAFLDIIISCVCLGIPYLFLERSRLGNGRFDEESGTLGRSAGPVFIIGACTCLVAAIVLSAAVTFLSLPGLDHIARTAGLVAILFASFAMASTLVAIFKYKNDLERSVSFVGLEGLMNISKRAVVLSLPLVFLAYSIIGFVTAITLYSLNGVAANDPSLILEPFEDYTRWTVIGLVGALGGIFATTYIVARSN</sequence>
<feature type="transmembrane region" description="Helical" evidence="2">
    <location>
        <begin position="829"/>
        <end position="853"/>
    </location>
</feature>
<feature type="compositionally biased region" description="Polar residues" evidence="1">
    <location>
        <begin position="103"/>
        <end position="113"/>
    </location>
</feature>
<gene>
    <name evidence="3" type="ORF">FA15DRAFT_658990</name>
</gene>
<feature type="compositionally biased region" description="Polar residues" evidence="1">
    <location>
        <begin position="22"/>
        <end position="38"/>
    </location>
</feature>
<dbReference type="STRING" id="230819.A0A5C3KK30"/>
<dbReference type="Proteomes" id="UP000307440">
    <property type="component" value="Unassembled WGS sequence"/>
</dbReference>
<proteinExistence type="predicted"/>
<evidence type="ECO:0000313" key="3">
    <source>
        <dbReference type="EMBL" id="TFK20580.1"/>
    </source>
</evidence>
<organism evidence="3 4">
    <name type="scientific">Coprinopsis marcescibilis</name>
    <name type="common">Agaric fungus</name>
    <name type="synonym">Psathyrella marcescibilis</name>
    <dbReference type="NCBI Taxonomy" id="230819"/>
    <lineage>
        <taxon>Eukaryota</taxon>
        <taxon>Fungi</taxon>
        <taxon>Dikarya</taxon>
        <taxon>Basidiomycota</taxon>
        <taxon>Agaricomycotina</taxon>
        <taxon>Agaricomycetes</taxon>
        <taxon>Agaricomycetidae</taxon>
        <taxon>Agaricales</taxon>
        <taxon>Agaricineae</taxon>
        <taxon>Psathyrellaceae</taxon>
        <taxon>Coprinopsis</taxon>
    </lineage>
</organism>